<accession>A0A3M7Q3M7</accession>
<evidence type="ECO:0000313" key="2">
    <source>
        <dbReference type="Proteomes" id="UP000276133"/>
    </source>
</evidence>
<proteinExistence type="predicted"/>
<reference evidence="1 2" key="1">
    <citation type="journal article" date="2018" name="Sci. Rep.">
        <title>Genomic signatures of local adaptation to the degree of environmental predictability in rotifers.</title>
        <authorList>
            <person name="Franch-Gras L."/>
            <person name="Hahn C."/>
            <person name="Garcia-Roger E.M."/>
            <person name="Carmona M.J."/>
            <person name="Serra M."/>
            <person name="Gomez A."/>
        </authorList>
    </citation>
    <scope>NUCLEOTIDE SEQUENCE [LARGE SCALE GENOMIC DNA]</scope>
    <source>
        <strain evidence="1">HYR1</strain>
    </source>
</reference>
<evidence type="ECO:0000313" key="1">
    <source>
        <dbReference type="EMBL" id="RNA05824.1"/>
    </source>
</evidence>
<dbReference type="AlphaFoldDB" id="A0A3M7Q3M7"/>
<sequence>MFEERRFWLRIQNYIHGFKKKPLFVLAVVERLNVVEKPMMLKHYYYFLNKVFFTGSTYINCLRTSGCSEWNLVLLFSPALFFILSRANNEMCNILKH</sequence>
<comment type="caution">
    <text evidence="1">The sequence shown here is derived from an EMBL/GenBank/DDBJ whole genome shotgun (WGS) entry which is preliminary data.</text>
</comment>
<dbReference type="Proteomes" id="UP000276133">
    <property type="component" value="Unassembled WGS sequence"/>
</dbReference>
<gene>
    <name evidence="1" type="ORF">BpHYR1_010809</name>
</gene>
<protein>
    <submittedName>
        <fullName evidence="1">Uncharacterized protein</fullName>
    </submittedName>
</protein>
<keyword evidence="2" id="KW-1185">Reference proteome</keyword>
<organism evidence="1 2">
    <name type="scientific">Brachionus plicatilis</name>
    <name type="common">Marine rotifer</name>
    <name type="synonym">Brachionus muelleri</name>
    <dbReference type="NCBI Taxonomy" id="10195"/>
    <lineage>
        <taxon>Eukaryota</taxon>
        <taxon>Metazoa</taxon>
        <taxon>Spiralia</taxon>
        <taxon>Gnathifera</taxon>
        <taxon>Rotifera</taxon>
        <taxon>Eurotatoria</taxon>
        <taxon>Monogononta</taxon>
        <taxon>Pseudotrocha</taxon>
        <taxon>Ploima</taxon>
        <taxon>Brachionidae</taxon>
        <taxon>Brachionus</taxon>
    </lineage>
</organism>
<dbReference type="EMBL" id="REGN01007595">
    <property type="protein sequence ID" value="RNA05824.1"/>
    <property type="molecule type" value="Genomic_DNA"/>
</dbReference>
<name>A0A3M7Q3M7_BRAPC</name>